<dbReference type="OrthoDB" id="541085at2"/>
<keyword evidence="1" id="KW-1133">Transmembrane helix</keyword>
<feature type="transmembrane region" description="Helical" evidence="1">
    <location>
        <begin position="24"/>
        <end position="45"/>
    </location>
</feature>
<evidence type="ECO:0008006" key="4">
    <source>
        <dbReference type="Google" id="ProtNLM"/>
    </source>
</evidence>
<feature type="transmembrane region" description="Helical" evidence="1">
    <location>
        <begin position="99"/>
        <end position="119"/>
    </location>
</feature>
<evidence type="ECO:0000313" key="3">
    <source>
        <dbReference type="Proteomes" id="UP000243002"/>
    </source>
</evidence>
<dbReference type="RefSeq" id="WP_106632546.1">
    <property type="nucleotide sequence ID" value="NZ_PXXO01000011.1"/>
</dbReference>
<organism evidence="2 3">
    <name type="scientific">Cyanobium usitatum str. Tous</name>
    <dbReference type="NCBI Taxonomy" id="2116684"/>
    <lineage>
        <taxon>Bacteria</taxon>
        <taxon>Bacillati</taxon>
        <taxon>Cyanobacteriota</taxon>
        <taxon>Cyanophyceae</taxon>
        <taxon>Synechococcales</taxon>
        <taxon>Prochlorococcaceae</taxon>
        <taxon>Cyanobium</taxon>
    </lineage>
</organism>
<dbReference type="Pfam" id="PF11196">
    <property type="entry name" value="DUF2834"/>
    <property type="match status" value="1"/>
</dbReference>
<dbReference type="EMBL" id="PXXO01000011">
    <property type="protein sequence ID" value="PSJ04514.1"/>
    <property type="molecule type" value="Genomic_DNA"/>
</dbReference>
<name>A0A2P7MTE3_9CYAN</name>
<dbReference type="InterPro" id="IPR021362">
    <property type="entry name" value="DUF2834"/>
</dbReference>
<proteinExistence type="predicted"/>
<dbReference type="AlphaFoldDB" id="A0A2P7MTE3"/>
<protein>
    <recommendedName>
        <fullName evidence="4">DUF2834 domain-containing protein</fullName>
    </recommendedName>
</protein>
<sequence length="144" mass="15673">MAANSENSSSNTTTAIQGNSPLKWLYLALAISGAVLPWLANVDYIREYGSSFDLGMFVRLANANPAASSLSRDLAIGATAVVIWIVQESKRLQMRGLPWVLLSCITLAFACGAPLFLYLRERRLEEIARDQEPKPSGQEIAASN</sequence>
<keyword evidence="1" id="KW-0812">Transmembrane</keyword>
<keyword evidence="3" id="KW-1185">Reference proteome</keyword>
<dbReference type="Proteomes" id="UP000243002">
    <property type="component" value="Unassembled WGS sequence"/>
</dbReference>
<evidence type="ECO:0000256" key="1">
    <source>
        <dbReference type="SAM" id="Phobius"/>
    </source>
</evidence>
<comment type="caution">
    <text evidence="2">The sequence shown here is derived from an EMBL/GenBank/DDBJ whole genome shotgun (WGS) entry which is preliminary data.</text>
</comment>
<keyword evidence="1" id="KW-0472">Membrane</keyword>
<evidence type="ECO:0000313" key="2">
    <source>
        <dbReference type="EMBL" id="PSJ04514.1"/>
    </source>
</evidence>
<gene>
    <name evidence="2" type="ORF">C7K55_09765</name>
</gene>
<accession>A0A2P7MTE3</accession>
<reference evidence="2 3" key="1">
    <citation type="journal article" date="2018" name="Environ. Microbiol.">
        <title>Ecological and genomic features of two widespread freshwater picocyanobacteria.</title>
        <authorList>
            <person name="Cabello-Yeves P.J."/>
            <person name="Picazo A."/>
            <person name="Camacho A."/>
            <person name="Callieri C."/>
            <person name="Rosselli R."/>
            <person name="Roda-Garcia J.J."/>
            <person name="Coutinho F.H."/>
            <person name="Rodriguez-Valera F."/>
        </authorList>
    </citation>
    <scope>NUCLEOTIDE SEQUENCE [LARGE SCALE GENOMIC DNA]</scope>
    <source>
        <strain evidence="2 3">Tous</strain>
    </source>
</reference>